<organism evidence="4 5">
    <name type="scientific">Alkalicoccus luteus</name>
    <dbReference type="NCBI Taxonomy" id="1237094"/>
    <lineage>
        <taxon>Bacteria</taxon>
        <taxon>Bacillati</taxon>
        <taxon>Bacillota</taxon>
        <taxon>Bacilli</taxon>
        <taxon>Bacillales</taxon>
        <taxon>Bacillaceae</taxon>
        <taxon>Alkalicoccus</taxon>
    </lineage>
</organism>
<dbReference type="PROSITE" id="PS50111">
    <property type="entry name" value="CHEMOTAXIS_TRANSDUC_2"/>
    <property type="match status" value="1"/>
</dbReference>
<dbReference type="PANTHER" id="PTHR32089">
    <property type="entry name" value="METHYL-ACCEPTING CHEMOTAXIS PROTEIN MCPB"/>
    <property type="match status" value="1"/>
</dbReference>
<name>A0A969PQ65_9BACI</name>
<dbReference type="GO" id="GO:0007165">
    <property type="term" value="P:signal transduction"/>
    <property type="evidence" value="ECO:0007669"/>
    <property type="project" value="UniProtKB-KW"/>
</dbReference>
<dbReference type="Gene3D" id="1.10.287.950">
    <property type="entry name" value="Methyl-accepting chemotaxis protein"/>
    <property type="match status" value="1"/>
</dbReference>
<evidence type="ECO:0000256" key="2">
    <source>
        <dbReference type="PROSITE-ProRule" id="PRU00284"/>
    </source>
</evidence>
<accession>A0A969PQ65</accession>
<dbReference type="RefSeq" id="WP_168007769.1">
    <property type="nucleotide sequence ID" value="NZ_JAATHJ010000020.1"/>
</dbReference>
<dbReference type="InterPro" id="IPR004089">
    <property type="entry name" value="MCPsignal_dom"/>
</dbReference>
<keyword evidence="5" id="KW-1185">Reference proteome</keyword>
<keyword evidence="1 2" id="KW-0807">Transducer</keyword>
<evidence type="ECO:0000259" key="3">
    <source>
        <dbReference type="PROSITE" id="PS50111"/>
    </source>
</evidence>
<comment type="caution">
    <text evidence="4">The sequence shown here is derived from an EMBL/GenBank/DDBJ whole genome shotgun (WGS) entry which is preliminary data.</text>
</comment>
<proteinExistence type="predicted"/>
<gene>
    <name evidence="4" type="ORF">HCN83_12290</name>
</gene>
<dbReference type="AlphaFoldDB" id="A0A969PQ65"/>
<dbReference type="GO" id="GO:0016020">
    <property type="term" value="C:membrane"/>
    <property type="evidence" value="ECO:0007669"/>
    <property type="project" value="InterPro"/>
</dbReference>
<dbReference type="SUPFAM" id="SSF58104">
    <property type="entry name" value="Methyl-accepting chemotaxis protein (MCP) signaling domain"/>
    <property type="match status" value="1"/>
</dbReference>
<dbReference type="EMBL" id="JAATHJ010000020">
    <property type="protein sequence ID" value="NJP38366.1"/>
    <property type="molecule type" value="Genomic_DNA"/>
</dbReference>
<dbReference type="PANTHER" id="PTHR32089:SF114">
    <property type="entry name" value="METHYL-ACCEPTING CHEMOTAXIS PROTEIN MCPB"/>
    <property type="match status" value="1"/>
</dbReference>
<dbReference type="SMART" id="SM00283">
    <property type="entry name" value="MA"/>
    <property type="match status" value="1"/>
</dbReference>
<protein>
    <recommendedName>
        <fullName evidence="3">Methyl-accepting transducer domain-containing protein</fullName>
    </recommendedName>
</protein>
<evidence type="ECO:0000313" key="4">
    <source>
        <dbReference type="EMBL" id="NJP38366.1"/>
    </source>
</evidence>
<feature type="domain" description="Methyl-accepting transducer" evidence="3">
    <location>
        <begin position="1"/>
        <end position="232"/>
    </location>
</feature>
<dbReference type="Proteomes" id="UP000752012">
    <property type="component" value="Unassembled WGS sequence"/>
</dbReference>
<reference evidence="4 5" key="1">
    <citation type="submission" date="2020-03" db="EMBL/GenBank/DDBJ databases">
        <title>Assessment of the enzymatic potential of alkaline-tolerant lipase obtained from Bacillus luteus H11 (technogenic soil) for the bioremediation of saline soils contaminated with petroleum substances.</title>
        <authorList>
            <person name="Kalwasinska A."/>
        </authorList>
    </citation>
    <scope>NUCLEOTIDE SEQUENCE [LARGE SCALE GENOMIC DNA]</scope>
    <source>
        <strain evidence="4 5">H11</strain>
    </source>
</reference>
<evidence type="ECO:0000313" key="5">
    <source>
        <dbReference type="Proteomes" id="UP000752012"/>
    </source>
</evidence>
<evidence type="ECO:0000256" key="1">
    <source>
        <dbReference type="ARBA" id="ARBA00023224"/>
    </source>
</evidence>
<dbReference type="Pfam" id="PF00015">
    <property type="entry name" value="MCPsignal"/>
    <property type="match status" value="1"/>
</dbReference>
<sequence>MEAVNVQEHELIEVKEAAVSLKEKSDESVAVSKEGAASSEETGAKIAGIKDAVDETMAVIHRLESRSNEINDIIRAMTDISDQTNLLALNASIEAARAGEYGRGFAVVADEVRKLAEQSGRSADKIRGMITDVQEDTHSSVEAMQLVSREVEAGVGSVEEMKGMFRSVETINADVDSHISNVLGVIESMTEKAADLNGRMEEFSSFAGQMTESTGTVAATSEESLASMNEIALTSEELSTIALDLQEEISGFKTS</sequence>